<protein>
    <recommendedName>
        <fullName evidence="4">Lipoprotein</fullName>
    </recommendedName>
</protein>
<proteinExistence type="predicted"/>
<dbReference type="HOGENOM" id="CLU_3283395_0_0_6"/>
<keyword evidence="3" id="KW-1185">Reference proteome</keyword>
<name>V2V0L6_9GAMM</name>
<dbReference type="PATRIC" id="fig|1392540.3.peg.77"/>
<dbReference type="EMBL" id="AYER01000001">
    <property type="protein sequence ID" value="ESK41094.1"/>
    <property type="molecule type" value="Genomic_DNA"/>
</dbReference>
<feature type="region of interest" description="Disordered" evidence="1">
    <location>
        <begin position="20"/>
        <end position="40"/>
    </location>
</feature>
<evidence type="ECO:0000313" key="2">
    <source>
        <dbReference type="EMBL" id="ESK41094.1"/>
    </source>
</evidence>
<accession>V2V0L6</accession>
<organism evidence="2 3">
    <name type="scientific">Acinetobacter nectaris CIP 110549</name>
    <dbReference type="NCBI Taxonomy" id="1392540"/>
    <lineage>
        <taxon>Bacteria</taxon>
        <taxon>Pseudomonadati</taxon>
        <taxon>Pseudomonadota</taxon>
        <taxon>Gammaproteobacteria</taxon>
        <taxon>Moraxellales</taxon>
        <taxon>Moraxellaceae</taxon>
        <taxon>Acinetobacter</taxon>
    </lineage>
</organism>
<dbReference type="Proteomes" id="UP000023785">
    <property type="component" value="Unassembled WGS sequence"/>
</dbReference>
<reference evidence="2 3" key="1">
    <citation type="submission" date="2013-10" db="EMBL/GenBank/DDBJ databases">
        <title>The Genome Sequence of Acinetobacter nectaris CIP 110549.</title>
        <authorList>
            <consortium name="The Broad Institute Genomics Platform"/>
            <consortium name="The Broad Institute Genome Sequencing Center for Infectious Disease"/>
            <person name="Cerqueira G."/>
            <person name="Feldgarden M."/>
            <person name="Courvalin P."/>
            <person name="Grillot-Courvalin C."/>
            <person name="Clermont D."/>
            <person name="Rocha E."/>
            <person name="Yoon E.-J."/>
            <person name="Nemec A."/>
            <person name="Young S.K."/>
            <person name="Zeng Q."/>
            <person name="Gargeya S."/>
            <person name="Fitzgerald M."/>
            <person name="Abouelleil A."/>
            <person name="Alvarado L."/>
            <person name="Berlin A.M."/>
            <person name="Chapman S.B."/>
            <person name="Gainer-Dewar J."/>
            <person name="Goldberg J."/>
            <person name="Gnerre S."/>
            <person name="Griggs A."/>
            <person name="Gujja S."/>
            <person name="Hansen M."/>
            <person name="Howarth C."/>
            <person name="Imamovic A."/>
            <person name="Ireland A."/>
            <person name="Larimer J."/>
            <person name="McCowan C."/>
            <person name="Murphy C."/>
            <person name="Pearson M."/>
            <person name="Poon T.W."/>
            <person name="Priest M."/>
            <person name="Roberts A."/>
            <person name="Saif S."/>
            <person name="Shea T."/>
            <person name="Sykes S."/>
            <person name="Wortman J."/>
            <person name="Nusbaum C."/>
            <person name="Birren B."/>
        </authorList>
    </citation>
    <scope>NUCLEOTIDE SEQUENCE [LARGE SCALE GENOMIC DNA]</scope>
    <source>
        <strain evidence="2 3">CIP 110549</strain>
    </source>
</reference>
<sequence length="40" mass="4205">MKYLSIIAIVLCMTACTTTQNVSDPTHGKGGLIKDDPNGP</sequence>
<dbReference type="AlphaFoldDB" id="V2V0L6"/>
<evidence type="ECO:0008006" key="4">
    <source>
        <dbReference type="Google" id="ProtNLM"/>
    </source>
</evidence>
<dbReference type="STRING" id="1392540.P256_00079"/>
<dbReference type="RefSeq" id="WP_023271687.1">
    <property type="nucleotide sequence ID" value="NZ_KI530712.1"/>
</dbReference>
<gene>
    <name evidence="2" type="ORF">P256_00079</name>
</gene>
<comment type="caution">
    <text evidence="2">The sequence shown here is derived from an EMBL/GenBank/DDBJ whole genome shotgun (WGS) entry which is preliminary data.</text>
</comment>
<evidence type="ECO:0000256" key="1">
    <source>
        <dbReference type="SAM" id="MobiDB-lite"/>
    </source>
</evidence>
<evidence type="ECO:0000313" key="3">
    <source>
        <dbReference type="Proteomes" id="UP000023785"/>
    </source>
</evidence>